<reference evidence="2" key="2">
    <citation type="submission" date="2007-04" db="EMBL/GenBank/DDBJ databases">
        <authorList>
            <consortium name="The International Medicago Genome Annotation Group"/>
        </authorList>
    </citation>
    <scope>NUCLEOTIDE SEQUENCE</scope>
</reference>
<evidence type="ECO:0000256" key="1">
    <source>
        <dbReference type="SAM" id="MobiDB-lite"/>
    </source>
</evidence>
<gene>
    <name evidence="2" type="ORF">MtrDRAFT_AC153123g11v2</name>
</gene>
<dbReference type="AlphaFoldDB" id="Q1RU82"/>
<feature type="compositionally biased region" description="Basic and acidic residues" evidence="1">
    <location>
        <begin position="21"/>
        <end position="37"/>
    </location>
</feature>
<dbReference type="EMBL" id="AC153123">
    <property type="protein sequence ID" value="ABE87600.1"/>
    <property type="molecule type" value="Genomic_DNA"/>
</dbReference>
<evidence type="ECO:0000313" key="2">
    <source>
        <dbReference type="EMBL" id="ABE87600.1"/>
    </source>
</evidence>
<protein>
    <submittedName>
        <fullName evidence="2">Uncharacterized protein</fullName>
    </submittedName>
</protein>
<sequence length="67" mass="7979">MTAFKPLINIKWKRVRVAEHASSRRERLQRMEEDGVVPRHLGVKGRRADVEPQLEHEQENDEMDVHH</sequence>
<accession>Q1RU82</accession>
<feature type="region of interest" description="Disordered" evidence="1">
    <location>
        <begin position="21"/>
        <end position="67"/>
    </location>
</feature>
<reference evidence="2" key="1">
    <citation type="submission" date="2006-03" db="EMBL/GenBank/DDBJ databases">
        <authorList>
            <person name="Lin S."/>
            <person name="Dixon R."/>
            <person name="May G."/>
            <person name="Sumner L."/>
            <person name="Gonzales B."/>
            <person name="Cook D."/>
            <person name="Kim D."/>
            <person name="Young N."/>
            <person name="Cannon S."/>
            <person name="Roe B.A."/>
        </authorList>
    </citation>
    <scope>NUCLEOTIDE SEQUENCE</scope>
</reference>
<feature type="compositionally biased region" description="Basic and acidic residues" evidence="1">
    <location>
        <begin position="46"/>
        <end position="67"/>
    </location>
</feature>
<organism evidence="2">
    <name type="scientific">Medicago truncatula</name>
    <name type="common">Barrel medic</name>
    <name type="synonym">Medicago tribuloides</name>
    <dbReference type="NCBI Taxonomy" id="3880"/>
    <lineage>
        <taxon>Eukaryota</taxon>
        <taxon>Viridiplantae</taxon>
        <taxon>Streptophyta</taxon>
        <taxon>Embryophyta</taxon>
        <taxon>Tracheophyta</taxon>
        <taxon>Spermatophyta</taxon>
        <taxon>Magnoliopsida</taxon>
        <taxon>eudicotyledons</taxon>
        <taxon>Gunneridae</taxon>
        <taxon>Pentapetalae</taxon>
        <taxon>rosids</taxon>
        <taxon>fabids</taxon>
        <taxon>Fabales</taxon>
        <taxon>Fabaceae</taxon>
        <taxon>Papilionoideae</taxon>
        <taxon>50 kb inversion clade</taxon>
        <taxon>NPAAA clade</taxon>
        <taxon>Hologalegina</taxon>
        <taxon>IRL clade</taxon>
        <taxon>Trifolieae</taxon>
        <taxon>Medicago</taxon>
    </lineage>
</organism>
<proteinExistence type="predicted"/>
<name>Q1RU82_MEDTR</name>